<dbReference type="KEGG" id="cvn:111136382"/>
<dbReference type="InterPro" id="IPR008983">
    <property type="entry name" value="Tumour_necrosis_fac-like_dom"/>
</dbReference>
<dbReference type="GeneID" id="111136382"/>
<proteinExistence type="inferred from homology"/>
<dbReference type="OrthoDB" id="6152632at2759"/>
<keyword evidence="3" id="KW-0202">Cytokine</keyword>
<evidence type="ECO:0000313" key="9">
    <source>
        <dbReference type="Proteomes" id="UP000694844"/>
    </source>
</evidence>
<evidence type="ECO:0000256" key="6">
    <source>
        <dbReference type="ARBA" id="ARBA00023180"/>
    </source>
</evidence>
<dbReference type="GO" id="GO:0005125">
    <property type="term" value="F:cytokine activity"/>
    <property type="evidence" value="ECO:0007669"/>
    <property type="project" value="UniProtKB-KW"/>
</dbReference>
<dbReference type="PROSITE" id="PS00251">
    <property type="entry name" value="THD_1"/>
    <property type="match status" value="1"/>
</dbReference>
<feature type="compositionally biased region" description="Basic and acidic residues" evidence="7">
    <location>
        <begin position="117"/>
        <end position="132"/>
    </location>
</feature>
<evidence type="ECO:0000256" key="4">
    <source>
        <dbReference type="ARBA" id="ARBA00022525"/>
    </source>
</evidence>
<keyword evidence="4" id="KW-0964">Secreted</keyword>
<evidence type="ECO:0000256" key="2">
    <source>
        <dbReference type="ARBA" id="ARBA00008670"/>
    </source>
</evidence>
<dbReference type="SUPFAM" id="SSF49842">
    <property type="entry name" value="TNF-like"/>
    <property type="match status" value="1"/>
</dbReference>
<dbReference type="RefSeq" id="XP_022342895.1">
    <property type="nucleotide sequence ID" value="XM_022487187.1"/>
</dbReference>
<comment type="subcellular location">
    <subcellularLocation>
        <location evidence="1">Secreted</location>
    </subcellularLocation>
</comment>
<evidence type="ECO:0000256" key="7">
    <source>
        <dbReference type="SAM" id="MobiDB-lite"/>
    </source>
</evidence>
<protein>
    <submittedName>
        <fullName evidence="10">Uncharacterized protein LOC111136382 isoform X1</fullName>
    </submittedName>
</protein>
<dbReference type="InterPro" id="IPR006052">
    <property type="entry name" value="TNF_dom"/>
</dbReference>
<gene>
    <name evidence="10" type="primary">LOC111136382</name>
</gene>
<dbReference type="PANTHER" id="PTHR15151:SF24">
    <property type="entry name" value="A PROLIFERATION-INDUCING LIGAND-LIKE PROTEIN-RELATED"/>
    <property type="match status" value="1"/>
</dbReference>
<reference evidence="10" key="1">
    <citation type="submission" date="2025-08" db="UniProtKB">
        <authorList>
            <consortium name="RefSeq"/>
        </authorList>
    </citation>
    <scope>IDENTIFICATION</scope>
    <source>
        <tissue evidence="10">Whole sample</tissue>
    </source>
</reference>
<dbReference type="PROSITE" id="PS50049">
    <property type="entry name" value="THD_2"/>
    <property type="match status" value="1"/>
</dbReference>
<dbReference type="GO" id="GO:0005164">
    <property type="term" value="F:tumor necrosis factor receptor binding"/>
    <property type="evidence" value="ECO:0007669"/>
    <property type="project" value="InterPro"/>
</dbReference>
<feature type="compositionally biased region" description="Polar residues" evidence="7">
    <location>
        <begin position="11"/>
        <end position="36"/>
    </location>
</feature>
<evidence type="ECO:0000256" key="1">
    <source>
        <dbReference type="ARBA" id="ARBA00004613"/>
    </source>
</evidence>
<evidence type="ECO:0000256" key="5">
    <source>
        <dbReference type="ARBA" id="ARBA00023157"/>
    </source>
</evidence>
<dbReference type="GO" id="GO:0005615">
    <property type="term" value="C:extracellular space"/>
    <property type="evidence" value="ECO:0007669"/>
    <property type="project" value="UniProtKB-KW"/>
</dbReference>
<name>A0A8B8ESG5_CRAVI</name>
<sequence length="329" mass="37379">MQYQMAKVEQQGRQAISNDNGNNRGPTLSSQNYLSSRKPSSDICQSALIEFPSPLLTIRNLVGDLSWLPLSRCSVHGLHFMHRHASKAWNRETAGFCLEQQGPRKNLLNWVQQNESRSLRGRESGEEVERNDHQRKRRTSLLKSDTSRAVNPRLMPFIMKGQGAKVIPNTPGTVEATQIEGSAELDHWAYENLSGIFHKWQYADWFFNNKMRSRQFELNFENGQLTVIQPGLYLLYSQITLKGNGTQGYHVMRNNQDALLACYSNNLMLQDDNKTSCFTMGVFKLEKNDQISIKHVSTSGIRAVFTSNASFFGLVRLGKFNKRGVVTSV</sequence>
<dbReference type="AlphaFoldDB" id="A0A8B8ESG5"/>
<feature type="domain" description="THD" evidence="8">
    <location>
        <begin position="175"/>
        <end position="317"/>
    </location>
</feature>
<keyword evidence="5" id="KW-1015">Disulfide bond</keyword>
<evidence type="ECO:0000256" key="3">
    <source>
        <dbReference type="ARBA" id="ARBA00022514"/>
    </source>
</evidence>
<evidence type="ECO:0000313" key="10">
    <source>
        <dbReference type="RefSeq" id="XP_022342895.1"/>
    </source>
</evidence>
<evidence type="ECO:0000259" key="8">
    <source>
        <dbReference type="PROSITE" id="PS50049"/>
    </source>
</evidence>
<dbReference type="PANTHER" id="PTHR15151">
    <property type="entry name" value="PROTEIN EIGER"/>
    <property type="match status" value="1"/>
</dbReference>
<feature type="region of interest" description="Disordered" evidence="7">
    <location>
        <begin position="116"/>
        <end position="145"/>
    </location>
</feature>
<dbReference type="GO" id="GO:0016020">
    <property type="term" value="C:membrane"/>
    <property type="evidence" value="ECO:0007669"/>
    <property type="project" value="InterPro"/>
</dbReference>
<dbReference type="Proteomes" id="UP000694844">
    <property type="component" value="Chromosome 5"/>
</dbReference>
<keyword evidence="9" id="KW-1185">Reference proteome</keyword>
<dbReference type="Pfam" id="PF00229">
    <property type="entry name" value="TNF"/>
    <property type="match status" value="1"/>
</dbReference>
<dbReference type="Gene3D" id="2.60.120.40">
    <property type="match status" value="1"/>
</dbReference>
<dbReference type="InterPro" id="IPR051748">
    <property type="entry name" value="TNF_Ligand_Superfamily"/>
</dbReference>
<dbReference type="GO" id="GO:0006955">
    <property type="term" value="P:immune response"/>
    <property type="evidence" value="ECO:0007669"/>
    <property type="project" value="InterPro"/>
</dbReference>
<accession>A0A8B8ESG5</accession>
<comment type="similarity">
    <text evidence="2">Belongs to the tumor necrosis factor family.</text>
</comment>
<dbReference type="InterPro" id="IPR021184">
    <property type="entry name" value="TNF_CS"/>
</dbReference>
<organism evidence="9 10">
    <name type="scientific">Crassostrea virginica</name>
    <name type="common">Eastern oyster</name>
    <dbReference type="NCBI Taxonomy" id="6565"/>
    <lineage>
        <taxon>Eukaryota</taxon>
        <taxon>Metazoa</taxon>
        <taxon>Spiralia</taxon>
        <taxon>Lophotrochozoa</taxon>
        <taxon>Mollusca</taxon>
        <taxon>Bivalvia</taxon>
        <taxon>Autobranchia</taxon>
        <taxon>Pteriomorphia</taxon>
        <taxon>Ostreida</taxon>
        <taxon>Ostreoidea</taxon>
        <taxon>Ostreidae</taxon>
        <taxon>Crassostrea</taxon>
    </lineage>
</organism>
<keyword evidence="6" id="KW-0325">Glycoprotein</keyword>
<feature type="region of interest" description="Disordered" evidence="7">
    <location>
        <begin position="1"/>
        <end position="36"/>
    </location>
</feature>